<dbReference type="Pfam" id="PF13404">
    <property type="entry name" value="HTH_AsnC-type"/>
    <property type="match status" value="1"/>
</dbReference>
<dbReference type="PANTHER" id="PTHR43380">
    <property type="entry name" value="2-OXOISOVALERATE DEHYDROGENASE SUBUNIT ALPHA, MITOCHONDRIAL"/>
    <property type="match status" value="1"/>
</dbReference>
<keyword evidence="3" id="KW-0805">Transcription regulation</keyword>
<keyword evidence="5" id="KW-0238">DNA-binding</keyword>
<evidence type="ECO:0000256" key="7">
    <source>
        <dbReference type="RuleBase" id="RU365014"/>
    </source>
</evidence>
<dbReference type="SMART" id="SM00344">
    <property type="entry name" value="HTH_ASNC"/>
    <property type="match status" value="1"/>
</dbReference>
<keyword evidence="11" id="KW-1185">Reference proteome</keyword>
<dbReference type="PRINTS" id="PR00033">
    <property type="entry name" value="HTHASNC"/>
</dbReference>
<dbReference type="SUPFAM" id="SSF54909">
    <property type="entry name" value="Dimeric alpha+beta barrel"/>
    <property type="match status" value="1"/>
</dbReference>
<dbReference type="InterPro" id="IPR019888">
    <property type="entry name" value="Tscrpt_reg_AsnC-like"/>
</dbReference>
<evidence type="ECO:0000313" key="11">
    <source>
        <dbReference type="Proteomes" id="UP001321477"/>
    </source>
</evidence>
<comment type="cofactor">
    <cofactor evidence="1 7">
        <name>thiamine diphosphate</name>
        <dbReference type="ChEBI" id="CHEBI:58937"/>
    </cofactor>
</comment>
<gene>
    <name evidence="10" type="ORF">GCM10025870_01450</name>
</gene>
<proteinExistence type="inferred from homology"/>
<evidence type="ECO:0000259" key="9">
    <source>
        <dbReference type="PROSITE" id="PS50956"/>
    </source>
</evidence>
<feature type="domain" description="HTH asnC-type" evidence="9">
    <location>
        <begin position="12"/>
        <end position="73"/>
    </location>
</feature>
<dbReference type="InterPro" id="IPR029061">
    <property type="entry name" value="THDP-binding"/>
</dbReference>
<dbReference type="SUPFAM" id="SSF52518">
    <property type="entry name" value="Thiamin diphosphate-binding fold (THDP-binding)"/>
    <property type="match status" value="1"/>
</dbReference>
<dbReference type="InterPro" id="IPR036390">
    <property type="entry name" value="WH_DNA-bd_sf"/>
</dbReference>
<organism evidence="10 11">
    <name type="scientific">Agromyces marinus</name>
    <dbReference type="NCBI Taxonomy" id="1389020"/>
    <lineage>
        <taxon>Bacteria</taxon>
        <taxon>Bacillati</taxon>
        <taxon>Actinomycetota</taxon>
        <taxon>Actinomycetes</taxon>
        <taxon>Micrococcales</taxon>
        <taxon>Microbacteriaceae</taxon>
        <taxon>Agromyces</taxon>
    </lineage>
</organism>
<dbReference type="PROSITE" id="PS50956">
    <property type="entry name" value="HTH_ASNC_2"/>
    <property type="match status" value="1"/>
</dbReference>
<dbReference type="SUPFAM" id="SSF46785">
    <property type="entry name" value="Winged helix' DNA-binding domain"/>
    <property type="match status" value="1"/>
</dbReference>
<comment type="catalytic activity">
    <reaction evidence="7">
        <text>N(6)-[(R)-lipoyl]-L-lysyl-[protein] + 3-methyl-2-oxobutanoate + H(+) = N(6)-[(R)-S(8)-2-methylpropanoyldihydrolipoyl]-L-lysyl-[protein] + CO2</text>
        <dbReference type="Rhea" id="RHEA:13457"/>
        <dbReference type="Rhea" id="RHEA-COMP:10474"/>
        <dbReference type="Rhea" id="RHEA-COMP:10497"/>
        <dbReference type="ChEBI" id="CHEBI:11851"/>
        <dbReference type="ChEBI" id="CHEBI:15378"/>
        <dbReference type="ChEBI" id="CHEBI:16526"/>
        <dbReference type="ChEBI" id="CHEBI:83099"/>
        <dbReference type="ChEBI" id="CHEBI:83142"/>
        <dbReference type="EC" id="1.2.4.4"/>
    </reaction>
</comment>
<evidence type="ECO:0000256" key="4">
    <source>
        <dbReference type="ARBA" id="ARBA00023052"/>
    </source>
</evidence>
<sequence length="530" mass="57965">MTQNAPHHGEPLDAIDRRIVAELSRDGRLSVRTLAERVHVSRTAAHNRVISLQQRGVITGFGAQIDRKSIGLNISALVVVRIGDVSWEAIAAKLATLPFVEKVQAVSGDIDIILTVSAPDHEQLSQAILRDIHDMPGVVSTRSHLILEELDGRPPRSRWTSGAPDPAFAGRTVRLSAAASRSFTVDSDSQRGAVRLTHHGHMSLNVEHHDTRVLPSEKPLRLLDNAGHALHGRETGGFELPPIDTLLELYRRMVVARRFDVQVTALTKQGRLATYPSAYGQEACEIGVVSAITPDDWFFPTYRDSIALLTRGLAPGEILQSFRGDWHNGWDQHEHRTAAMATPLATQALHAVGLAHAARLRQDPIVTLTFLGDGATSEGDAHEAFNFAAVWQTPTVFLVQNNQFAISTPLARQTHATTLADKGVGYGMPGYHVDGNDIAAMHAVATAAVERARVGGGPTLIEGVTYRIEPHTNSDDPTRYRQSRDVEHWKRRDPIERLEKYLVSEGPSPTTSAPRSPRPARSSPRAPATR</sequence>
<dbReference type="Pfam" id="PF01037">
    <property type="entry name" value="AsnC_trans_reg"/>
    <property type="match status" value="1"/>
</dbReference>
<accession>A0ABN6YAC0</accession>
<comment type="function">
    <text evidence="7">The branched-chain alpha-keto dehydrogenase complex catalyzes the overall conversion of alpha-keto acids to acyl-CoA and CO(2). It contains multiple copies of three enzymatic components: branched-chain alpha-keto acid decarboxylase (E1), lipoamide acyltransferase (E2) and lipoamide dehydrogenase (E3).</text>
</comment>
<dbReference type="InterPro" id="IPR050771">
    <property type="entry name" value="Alpha-ketoacid_DH_E1_comp"/>
</dbReference>
<evidence type="ECO:0000256" key="3">
    <source>
        <dbReference type="ARBA" id="ARBA00023015"/>
    </source>
</evidence>
<dbReference type="EMBL" id="AP027734">
    <property type="protein sequence ID" value="BDZ53072.1"/>
    <property type="molecule type" value="Genomic_DNA"/>
</dbReference>
<dbReference type="Gene3D" id="3.40.50.970">
    <property type="match status" value="1"/>
</dbReference>
<evidence type="ECO:0000256" key="1">
    <source>
        <dbReference type="ARBA" id="ARBA00001964"/>
    </source>
</evidence>
<evidence type="ECO:0000313" key="10">
    <source>
        <dbReference type="EMBL" id="BDZ53072.1"/>
    </source>
</evidence>
<feature type="compositionally biased region" description="Low complexity" evidence="8">
    <location>
        <begin position="507"/>
        <end position="530"/>
    </location>
</feature>
<dbReference type="InterPro" id="IPR001017">
    <property type="entry name" value="DH_E1"/>
</dbReference>
<dbReference type="Gene3D" id="1.10.10.10">
    <property type="entry name" value="Winged helix-like DNA-binding domain superfamily/Winged helix DNA-binding domain"/>
    <property type="match status" value="1"/>
</dbReference>
<keyword evidence="6" id="KW-0804">Transcription</keyword>
<reference evidence="11" key="1">
    <citation type="journal article" date="2019" name="Int. J. Syst. Evol. Microbiol.">
        <title>The Global Catalogue of Microorganisms (GCM) 10K type strain sequencing project: providing services to taxonomists for standard genome sequencing and annotation.</title>
        <authorList>
            <consortium name="The Broad Institute Genomics Platform"/>
            <consortium name="The Broad Institute Genome Sequencing Center for Infectious Disease"/>
            <person name="Wu L."/>
            <person name="Ma J."/>
        </authorList>
    </citation>
    <scope>NUCLEOTIDE SEQUENCE [LARGE SCALE GENOMIC DNA]</scope>
    <source>
        <strain evidence="11">NBRC 109019</strain>
    </source>
</reference>
<evidence type="ECO:0000256" key="6">
    <source>
        <dbReference type="ARBA" id="ARBA00023163"/>
    </source>
</evidence>
<evidence type="ECO:0000256" key="8">
    <source>
        <dbReference type="SAM" id="MobiDB-lite"/>
    </source>
</evidence>
<dbReference type="InterPro" id="IPR000485">
    <property type="entry name" value="AsnC-type_HTH_dom"/>
</dbReference>
<dbReference type="CDD" id="cd02000">
    <property type="entry name" value="TPP_E1_PDC_ADC_BCADC"/>
    <property type="match status" value="1"/>
</dbReference>
<dbReference type="Pfam" id="PF00676">
    <property type="entry name" value="E1_dh"/>
    <property type="match status" value="1"/>
</dbReference>
<dbReference type="Gene3D" id="3.30.70.920">
    <property type="match status" value="1"/>
</dbReference>
<dbReference type="InterPro" id="IPR019887">
    <property type="entry name" value="Tscrpt_reg_AsnC/Lrp_C"/>
</dbReference>
<name>A0ABN6YAC0_9MICO</name>
<comment type="similarity">
    <text evidence="7">Belongs to the BCKDHA family.</text>
</comment>
<keyword evidence="2 7" id="KW-0560">Oxidoreductase</keyword>
<evidence type="ECO:0000256" key="5">
    <source>
        <dbReference type="ARBA" id="ARBA00023125"/>
    </source>
</evidence>
<dbReference type="InterPro" id="IPR036388">
    <property type="entry name" value="WH-like_DNA-bd_sf"/>
</dbReference>
<feature type="compositionally biased region" description="Basic and acidic residues" evidence="8">
    <location>
        <begin position="468"/>
        <end position="502"/>
    </location>
</feature>
<dbReference type="RefSeq" id="WP_286329260.1">
    <property type="nucleotide sequence ID" value="NZ_AP027734.1"/>
</dbReference>
<dbReference type="EC" id="1.2.4.4" evidence="7"/>
<dbReference type="PANTHER" id="PTHR43380:SF1">
    <property type="entry name" value="2-OXOISOVALERATE DEHYDROGENASE SUBUNIT ALPHA, MITOCHONDRIAL"/>
    <property type="match status" value="1"/>
</dbReference>
<dbReference type="InterPro" id="IPR011008">
    <property type="entry name" value="Dimeric_a/b-barrel"/>
</dbReference>
<evidence type="ECO:0000256" key="2">
    <source>
        <dbReference type="ARBA" id="ARBA00023002"/>
    </source>
</evidence>
<keyword evidence="4 7" id="KW-0786">Thiamine pyrophosphate</keyword>
<dbReference type="Proteomes" id="UP001321477">
    <property type="component" value="Chromosome"/>
</dbReference>
<protein>
    <recommendedName>
        <fullName evidence="7">2-oxoisovalerate dehydrogenase subunit alpha</fullName>
        <ecNumber evidence="7">1.2.4.4</ecNumber>
    </recommendedName>
    <alternativeName>
        <fullName evidence="7">Branched-chain alpha-keto acid dehydrogenase E1 component alpha chain</fullName>
    </alternativeName>
</protein>
<feature type="region of interest" description="Disordered" evidence="8">
    <location>
        <begin position="467"/>
        <end position="530"/>
    </location>
</feature>